<dbReference type="InterPro" id="IPR049163">
    <property type="entry name" value="Pif1-like_2B_dom"/>
</dbReference>
<dbReference type="InterPro" id="IPR027417">
    <property type="entry name" value="P-loop_NTPase"/>
</dbReference>
<dbReference type="PROSITE" id="PS50006">
    <property type="entry name" value="FHA_DOMAIN"/>
    <property type="match status" value="1"/>
</dbReference>
<gene>
    <name evidence="2" type="ORF">OSB1V03_LOCUS18912</name>
</gene>
<keyword evidence="3" id="KW-1185">Reference proteome</keyword>
<dbReference type="InterPro" id="IPR000253">
    <property type="entry name" value="FHA_dom"/>
</dbReference>
<protein>
    <recommendedName>
        <fullName evidence="1">FHA domain-containing protein</fullName>
    </recommendedName>
</protein>
<dbReference type="Pfam" id="PF21530">
    <property type="entry name" value="Pif1_2B_dom"/>
    <property type="match status" value="1"/>
</dbReference>
<dbReference type="Proteomes" id="UP000759131">
    <property type="component" value="Unassembled WGS sequence"/>
</dbReference>
<accession>A0A7R9LI00</accession>
<dbReference type="AlphaFoldDB" id="A0A7R9LI00"/>
<organism evidence="2">
    <name type="scientific">Medioppia subpectinata</name>
    <dbReference type="NCBI Taxonomy" id="1979941"/>
    <lineage>
        <taxon>Eukaryota</taxon>
        <taxon>Metazoa</taxon>
        <taxon>Ecdysozoa</taxon>
        <taxon>Arthropoda</taxon>
        <taxon>Chelicerata</taxon>
        <taxon>Arachnida</taxon>
        <taxon>Acari</taxon>
        <taxon>Acariformes</taxon>
        <taxon>Sarcoptiformes</taxon>
        <taxon>Oribatida</taxon>
        <taxon>Brachypylina</taxon>
        <taxon>Oppioidea</taxon>
        <taxon>Oppiidae</taxon>
        <taxon>Medioppia</taxon>
    </lineage>
</organism>
<dbReference type="EMBL" id="CAJPIZ010026209">
    <property type="protein sequence ID" value="CAG2118962.1"/>
    <property type="molecule type" value="Genomic_DNA"/>
</dbReference>
<dbReference type="InterPro" id="IPR051055">
    <property type="entry name" value="PIF1_helicase"/>
</dbReference>
<evidence type="ECO:0000313" key="2">
    <source>
        <dbReference type="EMBL" id="CAD7641945.1"/>
    </source>
</evidence>
<dbReference type="PANTHER" id="PTHR47642">
    <property type="entry name" value="ATP-DEPENDENT DNA HELICASE"/>
    <property type="match status" value="1"/>
</dbReference>
<evidence type="ECO:0000313" key="3">
    <source>
        <dbReference type="Proteomes" id="UP000759131"/>
    </source>
</evidence>
<reference evidence="2" key="1">
    <citation type="submission" date="2020-11" db="EMBL/GenBank/DDBJ databases">
        <authorList>
            <person name="Tran Van P."/>
        </authorList>
    </citation>
    <scope>NUCLEOTIDE SEQUENCE</scope>
</reference>
<proteinExistence type="predicted"/>
<dbReference type="OrthoDB" id="6415621at2759"/>
<evidence type="ECO:0000259" key="1">
    <source>
        <dbReference type="PROSITE" id="PS50006"/>
    </source>
</evidence>
<name>A0A7R9LI00_9ACAR</name>
<dbReference type="SUPFAM" id="SSF52540">
    <property type="entry name" value="P-loop containing nucleoside triphosphate hydrolases"/>
    <property type="match status" value="2"/>
</dbReference>
<sequence>MRLIGSVEANDHMLQFPAKSSNIEVIYLPIELPGNIERLVLKRNKDLPSDPDSEDVYYFSKIDKYLDRPINLRHLTYPEYYKDYTLRSAQHFSCVGKDDDCSDIEESEEQKRTVVKRKHSAVIRYPFLLPSNLHALISEEITEGTYMNECMIRNLWDHDSALDFLANAATMTFSKEKLMKIAGEMMNNNYITALDLEQFVGTLEIRDPHLRDFTDEHEIEDDDKEIDVNYPVQQIVHKPLQYYIDSFNKEQGQIFDTIRESFNEGKQMCACIVGPAGTGKSHLLQGLCALIKELDIGAFQILAPTGSAAHLIQPFGGKHIILFGDPAQLPTRYHDHIYCKDIFRHFNIFVLQEIVRQDNKEFAQMLREVRLGHRTKEVVAYFKQRMVNDYDINEIINKNLHVIVSLCKKRDDINNKILNALPGDFKEYRAHDTNGHHKTIECELEKMQIENISDKLPTVLKFKVGAIVILRRNLNTAAGHVNGRVAKVKVMGERYVIITTLDEPIEDIPITPIRQYLEYCGQEDRFIREQLPLELGWAVTIHRVQGMTLDDV</sequence>
<dbReference type="Gene3D" id="3.40.50.300">
    <property type="entry name" value="P-loop containing nucleotide triphosphate hydrolases"/>
    <property type="match status" value="3"/>
</dbReference>
<dbReference type="EMBL" id="OC880784">
    <property type="protein sequence ID" value="CAD7641945.1"/>
    <property type="molecule type" value="Genomic_DNA"/>
</dbReference>
<dbReference type="Gene3D" id="2.30.30.940">
    <property type="match status" value="1"/>
</dbReference>
<feature type="non-terminal residue" evidence="2">
    <location>
        <position position="1"/>
    </location>
</feature>
<feature type="domain" description="FHA" evidence="1">
    <location>
        <begin position="93"/>
        <end position="152"/>
    </location>
</feature>